<dbReference type="PANTHER" id="PTHR23310:SF62">
    <property type="entry name" value="ACYL-COA BINDING PROTEIN 1, ISOFORM A"/>
    <property type="match status" value="1"/>
</dbReference>
<dbReference type="GO" id="GO:0006631">
    <property type="term" value="P:fatty acid metabolic process"/>
    <property type="evidence" value="ECO:0007669"/>
    <property type="project" value="TreeGrafter"/>
</dbReference>
<feature type="domain" description="ACB" evidence="3">
    <location>
        <begin position="2"/>
        <end position="86"/>
    </location>
</feature>
<dbReference type="SUPFAM" id="SSF47027">
    <property type="entry name" value="Acyl-CoA binding protein"/>
    <property type="match status" value="1"/>
</dbReference>
<organism evidence="4 5">
    <name type="scientific">Dissophora globulifera</name>
    <dbReference type="NCBI Taxonomy" id="979702"/>
    <lineage>
        <taxon>Eukaryota</taxon>
        <taxon>Fungi</taxon>
        <taxon>Fungi incertae sedis</taxon>
        <taxon>Mucoromycota</taxon>
        <taxon>Mortierellomycotina</taxon>
        <taxon>Mortierellomycetes</taxon>
        <taxon>Mortierellales</taxon>
        <taxon>Mortierellaceae</taxon>
        <taxon>Dissophora</taxon>
    </lineage>
</organism>
<name>A0A9P6RBC3_9FUNG</name>
<dbReference type="Gene3D" id="1.20.80.10">
    <property type="match status" value="1"/>
</dbReference>
<reference evidence="4" key="1">
    <citation type="journal article" date="2020" name="Fungal Divers.">
        <title>Resolving the Mortierellaceae phylogeny through synthesis of multi-gene phylogenetics and phylogenomics.</title>
        <authorList>
            <person name="Vandepol N."/>
            <person name="Liber J."/>
            <person name="Desiro A."/>
            <person name="Na H."/>
            <person name="Kennedy M."/>
            <person name="Barry K."/>
            <person name="Grigoriev I.V."/>
            <person name="Miller A.N."/>
            <person name="O'Donnell K."/>
            <person name="Stajich J.E."/>
            <person name="Bonito G."/>
        </authorList>
    </citation>
    <scope>NUCLEOTIDE SEQUENCE</scope>
    <source>
        <strain evidence="4">REB-010B</strain>
    </source>
</reference>
<evidence type="ECO:0000313" key="4">
    <source>
        <dbReference type="EMBL" id="KAG0313702.1"/>
    </source>
</evidence>
<evidence type="ECO:0000259" key="3">
    <source>
        <dbReference type="PROSITE" id="PS51228"/>
    </source>
</evidence>
<dbReference type="InterPro" id="IPR022408">
    <property type="entry name" value="Acyl-CoA-binding_prot_CS"/>
</dbReference>
<dbReference type="InterPro" id="IPR035984">
    <property type="entry name" value="Acyl-CoA-binding_sf"/>
</dbReference>
<dbReference type="PRINTS" id="PR00689">
    <property type="entry name" value="ACOABINDINGP"/>
</dbReference>
<keyword evidence="5" id="KW-1185">Reference proteome</keyword>
<dbReference type="PANTHER" id="PTHR23310">
    <property type="entry name" value="ACYL-COA-BINDING PROTEIN, ACBP"/>
    <property type="match status" value="1"/>
</dbReference>
<dbReference type="EMBL" id="JAAAIP010000680">
    <property type="protein sequence ID" value="KAG0313702.1"/>
    <property type="molecule type" value="Genomic_DNA"/>
</dbReference>
<evidence type="ECO:0000256" key="1">
    <source>
        <dbReference type="ARBA" id="ARBA00005567"/>
    </source>
</evidence>
<comment type="similarity">
    <text evidence="1">Belongs to the ACBP family.</text>
</comment>
<evidence type="ECO:0000313" key="5">
    <source>
        <dbReference type="Proteomes" id="UP000738325"/>
    </source>
</evidence>
<dbReference type="InterPro" id="IPR000582">
    <property type="entry name" value="Acyl-CoA-binding_protein"/>
</dbReference>
<protein>
    <recommendedName>
        <fullName evidence="3">ACB domain-containing protein</fullName>
    </recommendedName>
</protein>
<gene>
    <name evidence="4" type="ORF">BGZ99_008643</name>
</gene>
<evidence type="ECO:0000256" key="2">
    <source>
        <dbReference type="ARBA" id="ARBA00023121"/>
    </source>
</evidence>
<accession>A0A9P6RBC3</accession>
<dbReference type="OrthoDB" id="346910at2759"/>
<dbReference type="InterPro" id="IPR014352">
    <property type="entry name" value="FERM/acyl-CoA-bd_prot_sf"/>
</dbReference>
<dbReference type="Proteomes" id="UP000738325">
    <property type="component" value="Unassembled WGS sequence"/>
</dbReference>
<keyword evidence="2" id="KW-0446">Lipid-binding</keyword>
<dbReference type="AlphaFoldDB" id="A0A9P6RBC3"/>
<dbReference type="GO" id="GO:0000062">
    <property type="term" value="F:fatty-acyl-CoA binding"/>
    <property type="evidence" value="ECO:0007669"/>
    <property type="project" value="InterPro"/>
</dbReference>
<proteinExistence type="inferred from homology"/>
<dbReference type="PROSITE" id="PS51228">
    <property type="entry name" value="ACB_2"/>
    <property type="match status" value="1"/>
</dbReference>
<dbReference type="PROSITE" id="PS00880">
    <property type="entry name" value="ACB_1"/>
    <property type="match status" value="1"/>
</dbReference>
<comment type="caution">
    <text evidence="4">The sequence shown here is derived from an EMBL/GenBank/DDBJ whole genome shotgun (WGS) entry which is preliminary data.</text>
</comment>
<dbReference type="Pfam" id="PF00887">
    <property type="entry name" value="ACBP"/>
    <property type="match status" value="1"/>
</dbReference>
<sequence length="86" mass="9284">MPSAAFDTAAADAKAFTKKPSDAQLLELYALFKQATVGVNETVRPGFLDLAGKAKWDAWTSKKELTPAQAEAAYIAYVAELKKDFA</sequence>